<reference evidence="1 2" key="1">
    <citation type="submission" date="2018-08" db="EMBL/GenBank/DDBJ databases">
        <title>Sequencing the genomes of 1000 actinobacteria strains.</title>
        <authorList>
            <person name="Klenk H.-P."/>
        </authorList>
    </citation>
    <scope>NUCLEOTIDE SEQUENCE [LARGE SCALE GENOMIC DNA]</scope>
    <source>
        <strain evidence="1 2">DSM 22967</strain>
    </source>
</reference>
<evidence type="ECO:0008006" key="3">
    <source>
        <dbReference type="Google" id="ProtNLM"/>
    </source>
</evidence>
<name>A0A3D9UUJ1_9MICO</name>
<organism evidence="1 2">
    <name type="scientific">Calidifontibacter indicus</name>
    <dbReference type="NCBI Taxonomy" id="419650"/>
    <lineage>
        <taxon>Bacteria</taxon>
        <taxon>Bacillati</taxon>
        <taxon>Actinomycetota</taxon>
        <taxon>Actinomycetes</taxon>
        <taxon>Micrococcales</taxon>
        <taxon>Dermacoccaceae</taxon>
        <taxon>Calidifontibacter</taxon>
    </lineage>
</organism>
<dbReference type="EMBL" id="QTUA01000001">
    <property type="protein sequence ID" value="REF29674.1"/>
    <property type="molecule type" value="Genomic_DNA"/>
</dbReference>
<dbReference type="OrthoDB" id="4427130at2"/>
<dbReference type="AlphaFoldDB" id="A0A3D9UUJ1"/>
<evidence type="ECO:0000313" key="2">
    <source>
        <dbReference type="Proteomes" id="UP000256253"/>
    </source>
</evidence>
<keyword evidence="2" id="KW-1185">Reference proteome</keyword>
<comment type="caution">
    <text evidence="1">The sequence shown here is derived from an EMBL/GenBank/DDBJ whole genome shotgun (WGS) entry which is preliminary data.</text>
</comment>
<sequence>MNPTDHVLDMFAVPGDLEPLAGGQGHSVRAGDLVLSPGRDPEIQSRLSPMLARLAVELDTRPSRHPLDLRIAMPVPARDLSWVVDGWAASRFEPGTRPITDLAATRAAGAVFHAELQCAGLTWTQVGDDRWQVAARIAFGELPIPDDAPPLVRALAEERDDTDLGPNQFVHGDLTGNLLLDANGAPVVIDVAPYWRPALWAEAVWVLDAVMWFDADPSVMDEFATGAPRQAMVRAALFRLLSDRPPDVGAFERALGLDTARPKLDA</sequence>
<evidence type="ECO:0000313" key="1">
    <source>
        <dbReference type="EMBL" id="REF29674.1"/>
    </source>
</evidence>
<dbReference type="Proteomes" id="UP000256253">
    <property type="component" value="Unassembled WGS sequence"/>
</dbReference>
<accession>A0A3D9UUJ1</accession>
<protein>
    <recommendedName>
        <fullName evidence="3">Aminoglycoside phosphotransferase</fullName>
    </recommendedName>
</protein>
<proteinExistence type="predicted"/>
<gene>
    <name evidence="1" type="ORF">DFJ65_0637</name>
</gene>
<dbReference type="RefSeq" id="WP_115921764.1">
    <property type="nucleotide sequence ID" value="NZ_QTUA01000001.1"/>
</dbReference>